<evidence type="ECO:0000313" key="1">
    <source>
        <dbReference type="EMBL" id="JAI03257.1"/>
    </source>
</evidence>
<sequence length="63" mass="7261">MITSQTCLVSINFRKLNVFRYMFRGLLINLSLSIGPKSVLPFYVIGCNKAQYEHGNFIVHGYF</sequence>
<organism evidence="1">
    <name type="scientific">Anguilla anguilla</name>
    <name type="common">European freshwater eel</name>
    <name type="synonym">Muraena anguilla</name>
    <dbReference type="NCBI Taxonomy" id="7936"/>
    <lineage>
        <taxon>Eukaryota</taxon>
        <taxon>Metazoa</taxon>
        <taxon>Chordata</taxon>
        <taxon>Craniata</taxon>
        <taxon>Vertebrata</taxon>
        <taxon>Euteleostomi</taxon>
        <taxon>Actinopterygii</taxon>
        <taxon>Neopterygii</taxon>
        <taxon>Teleostei</taxon>
        <taxon>Anguilliformes</taxon>
        <taxon>Anguillidae</taxon>
        <taxon>Anguilla</taxon>
    </lineage>
</organism>
<reference evidence="1" key="2">
    <citation type="journal article" date="2015" name="Fish Shellfish Immunol.">
        <title>Early steps in the European eel (Anguilla anguilla)-Vibrio vulnificus interaction in the gills: Role of the RtxA13 toxin.</title>
        <authorList>
            <person name="Callol A."/>
            <person name="Pajuelo D."/>
            <person name="Ebbesson L."/>
            <person name="Teles M."/>
            <person name="MacKenzie S."/>
            <person name="Amaro C."/>
        </authorList>
    </citation>
    <scope>NUCLEOTIDE SEQUENCE</scope>
</reference>
<dbReference type="AlphaFoldDB" id="A0A0E9XLI8"/>
<reference evidence="1" key="1">
    <citation type="submission" date="2014-11" db="EMBL/GenBank/DDBJ databases">
        <authorList>
            <person name="Amaro Gonzalez C."/>
        </authorList>
    </citation>
    <scope>NUCLEOTIDE SEQUENCE</scope>
</reference>
<name>A0A0E9XLI8_ANGAN</name>
<protein>
    <submittedName>
        <fullName evidence="1">Uncharacterized protein</fullName>
    </submittedName>
</protein>
<accession>A0A0E9XLI8</accession>
<dbReference type="EMBL" id="GBXM01005321">
    <property type="protein sequence ID" value="JAI03257.1"/>
    <property type="molecule type" value="Transcribed_RNA"/>
</dbReference>
<proteinExistence type="predicted"/>